<comment type="caution">
    <text evidence="1">The sequence shown here is derived from an EMBL/GenBank/DDBJ whole genome shotgun (WGS) entry which is preliminary data.</text>
</comment>
<keyword evidence="2" id="KW-1185">Reference proteome</keyword>
<proteinExistence type="predicted"/>
<protein>
    <submittedName>
        <fullName evidence="1">Uncharacterized protein</fullName>
    </submittedName>
</protein>
<evidence type="ECO:0000313" key="2">
    <source>
        <dbReference type="Proteomes" id="UP000324222"/>
    </source>
</evidence>
<name>A0A5B7DME4_PORTR</name>
<organism evidence="1 2">
    <name type="scientific">Portunus trituberculatus</name>
    <name type="common">Swimming crab</name>
    <name type="synonym">Neptunus trituberculatus</name>
    <dbReference type="NCBI Taxonomy" id="210409"/>
    <lineage>
        <taxon>Eukaryota</taxon>
        <taxon>Metazoa</taxon>
        <taxon>Ecdysozoa</taxon>
        <taxon>Arthropoda</taxon>
        <taxon>Crustacea</taxon>
        <taxon>Multicrustacea</taxon>
        <taxon>Malacostraca</taxon>
        <taxon>Eumalacostraca</taxon>
        <taxon>Eucarida</taxon>
        <taxon>Decapoda</taxon>
        <taxon>Pleocyemata</taxon>
        <taxon>Brachyura</taxon>
        <taxon>Eubrachyura</taxon>
        <taxon>Portunoidea</taxon>
        <taxon>Portunidae</taxon>
        <taxon>Portuninae</taxon>
        <taxon>Portunus</taxon>
    </lineage>
</organism>
<dbReference type="AlphaFoldDB" id="A0A5B7DME4"/>
<sequence>MVVVVIGVAVDVAVTDVCVHRIEAWCGKRGKPGVRKKAVDSTKPSIELPLVLPTSPSSIHLFRLPTLRAEGCLLIRIGKAGKRGSLAGL</sequence>
<gene>
    <name evidence="1" type="ORF">E2C01_015233</name>
</gene>
<dbReference type="EMBL" id="VSRR010001063">
    <property type="protein sequence ID" value="MPC22223.1"/>
    <property type="molecule type" value="Genomic_DNA"/>
</dbReference>
<accession>A0A5B7DME4</accession>
<reference evidence="1 2" key="1">
    <citation type="submission" date="2019-05" db="EMBL/GenBank/DDBJ databases">
        <title>Another draft genome of Portunus trituberculatus and its Hox gene families provides insights of decapod evolution.</title>
        <authorList>
            <person name="Jeong J.-H."/>
            <person name="Song I."/>
            <person name="Kim S."/>
            <person name="Choi T."/>
            <person name="Kim D."/>
            <person name="Ryu S."/>
            <person name="Kim W."/>
        </authorList>
    </citation>
    <scope>NUCLEOTIDE SEQUENCE [LARGE SCALE GENOMIC DNA]</scope>
    <source>
        <tissue evidence="1">Muscle</tissue>
    </source>
</reference>
<evidence type="ECO:0000313" key="1">
    <source>
        <dbReference type="EMBL" id="MPC22223.1"/>
    </source>
</evidence>
<dbReference type="Proteomes" id="UP000324222">
    <property type="component" value="Unassembled WGS sequence"/>
</dbReference>